<evidence type="ECO:0000313" key="3">
    <source>
        <dbReference type="Proteomes" id="UP001296873"/>
    </source>
</evidence>
<sequence length="150" mass="16538">MTLLKRLRPAAAALLIAGLAACTSTDAVYYEDAPLTEKSITVPPGNGGIVGIFKSELRNRGWDIRVQRGPNVTRGTIGENTRLEQGATYRTRYTAYIDQRRYDSCVPSGSAYSFQISVVDNQDGSEVFAANGRGCEQNVRPRLQTEMNRF</sequence>
<proteinExistence type="predicted"/>
<feature type="chain" id="PRO_5045522535" description="Lipoprotein" evidence="1">
    <location>
        <begin position="28"/>
        <end position="150"/>
    </location>
</feature>
<evidence type="ECO:0000256" key="1">
    <source>
        <dbReference type="SAM" id="SignalP"/>
    </source>
</evidence>
<keyword evidence="1" id="KW-0732">Signal</keyword>
<name>A0ABS1D814_9PROT</name>
<dbReference type="RefSeq" id="WP_200338614.1">
    <property type="nucleotide sequence ID" value="NZ_NRRL01000001.1"/>
</dbReference>
<accession>A0ABS1D814</accession>
<evidence type="ECO:0008006" key="4">
    <source>
        <dbReference type="Google" id="ProtNLM"/>
    </source>
</evidence>
<feature type="signal peptide" evidence="1">
    <location>
        <begin position="1"/>
        <end position="27"/>
    </location>
</feature>
<protein>
    <recommendedName>
        <fullName evidence="4">Lipoprotein</fullName>
    </recommendedName>
</protein>
<keyword evidence="3" id="KW-1185">Reference proteome</keyword>
<dbReference type="EMBL" id="NRRL01000001">
    <property type="protein sequence ID" value="MBK1666564.1"/>
    <property type="molecule type" value="Genomic_DNA"/>
</dbReference>
<comment type="caution">
    <text evidence="2">The sequence shown here is derived from an EMBL/GenBank/DDBJ whole genome shotgun (WGS) entry which is preliminary data.</text>
</comment>
<reference evidence="2 3" key="1">
    <citation type="journal article" date="2020" name="Microorganisms">
        <title>Osmotic Adaptation and Compatible Solute Biosynthesis of Phototrophic Bacteria as Revealed from Genome Analyses.</title>
        <authorList>
            <person name="Imhoff J.F."/>
            <person name="Rahn T."/>
            <person name="Kunzel S."/>
            <person name="Keller A."/>
            <person name="Neulinger S.C."/>
        </authorList>
    </citation>
    <scope>NUCLEOTIDE SEQUENCE [LARGE SCALE GENOMIC DNA]</scope>
    <source>
        <strain evidence="2 3">DSM 9895</strain>
    </source>
</reference>
<dbReference type="Proteomes" id="UP001296873">
    <property type="component" value="Unassembled WGS sequence"/>
</dbReference>
<organism evidence="2 3">
    <name type="scientific">Rhodovibrio sodomensis</name>
    <dbReference type="NCBI Taxonomy" id="1088"/>
    <lineage>
        <taxon>Bacteria</taxon>
        <taxon>Pseudomonadati</taxon>
        <taxon>Pseudomonadota</taxon>
        <taxon>Alphaproteobacteria</taxon>
        <taxon>Rhodospirillales</taxon>
        <taxon>Rhodovibrionaceae</taxon>
        <taxon>Rhodovibrio</taxon>
    </lineage>
</organism>
<dbReference type="PROSITE" id="PS51257">
    <property type="entry name" value="PROKAR_LIPOPROTEIN"/>
    <property type="match status" value="1"/>
</dbReference>
<gene>
    <name evidence="2" type="ORF">CKO28_00720</name>
</gene>
<evidence type="ECO:0000313" key="2">
    <source>
        <dbReference type="EMBL" id="MBK1666564.1"/>
    </source>
</evidence>